<keyword evidence="3" id="KW-1185">Reference proteome</keyword>
<dbReference type="Proteomes" id="UP000199494">
    <property type="component" value="Unassembled WGS sequence"/>
</dbReference>
<dbReference type="SUPFAM" id="SSF56112">
    <property type="entry name" value="Protein kinase-like (PK-like)"/>
    <property type="match status" value="1"/>
</dbReference>
<organism evidence="2 3">
    <name type="scientific">Prauserella marina</name>
    <dbReference type="NCBI Taxonomy" id="530584"/>
    <lineage>
        <taxon>Bacteria</taxon>
        <taxon>Bacillati</taxon>
        <taxon>Actinomycetota</taxon>
        <taxon>Actinomycetes</taxon>
        <taxon>Pseudonocardiales</taxon>
        <taxon>Pseudonocardiaceae</taxon>
        <taxon>Prauserella</taxon>
    </lineage>
</organism>
<feature type="domain" description="Aminoglycoside phosphotransferase" evidence="1">
    <location>
        <begin position="93"/>
        <end position="276"/>
    </location>
</feature>
<dbReference type="STRING" id="530584.SAMN05421630_101796"/>
<sequence>MFQAPATDADKVGTLLAEHYDLDITDSTGLVPVEGGADLAATLWTATDSRGQRFAVKWSGGGSAAGLVLPAALSEALPGSTAKPVPSRTGALWIDTGDMRLSIMEWIAGTSALEAPLGRETWEAQGRLLGTLHGLPVTGQLREWVPREDFDPSRWAALFERVDAVIGENGAPHDEPASRLAEAWLPHRADLRTVHDLTIRLGGVLRERASLPEFVPCHADPHLGNLILTGEGPVLIDFDDAVLAPAERDLMFVLGGGVLADLPVTPEHQADFMNGYARQGTVEVDTELITYYRGLRTLEDIAEPASVVLDPSAPAKEREGNLGYVTDVLSPAGLLAQTLAGRGSG</sequence>
<name>A0A222VP06_9PSEU</name>
<keyword evidence="2" id="KW-0808">Transferase</keyword>
<dbReference type="Pfam" id="PF01636">
    <property type="entry name" value="APH"/>
    <property type="match status" value="1"/>
</dbReference>
<evidence type="ECO:0000313" key="2">
    <source>
        <dbReference type="EMBL" id="SDC20202.1"/>
    </source>
</evidence>
<reference evidence="2 3" key="1">
    <citation type="submission" date="2016-10" db="EMBL/GenBank/DDBJ databases">
        <authorList>
            <person name="de Groot N.N."/>
        </authorList>
    </citation>
    <scope>NUCLEOTIDE SEQUENCE [LARGE SCALE GENOMIC DNA]</scope>
    <source>
        <strain evidence="2 3">CGMCC 4.5506</strain>
    </source>
</reference>
<proteinExistence type="predicted"/>
<evidence type="ECO:0000313" key="3">
    <source>
        <dbReference type="Proteomes" id="UP000199494"/>
    </source>
</evidence>
<dbReference type="Gene3D" id="1.20.58.840">
    <property type="match status" value="1"/>
</dbReference>
<dbReference type="RefSeq" id="WP_091797153.1">
    <property type="nucleotide sequence ID" value="NZ_CP016353.1"/>
</dbReference>
<accession>A0A222VP06</accession>
<gene>
    <name evidence="2" type="ORF">SAMN05421630_101796</name>
</gene>
<dbReference type="Gene3D" id="3.30.200.20">
    <property type="entry name" value="Phosphorylase Kinase, domain 1"/>
    <property type="match status" value="1"/>
</dbReference>
<dbReference type="InterPro" id="IPR002575">
    <property type="entry name" value="Aminoglycoside_PTrfase"/>
</dbReference>
<dbReference type="InterPro" id="IPR011009">
    <property type="entry name" value="Kinase-like_dom_sf"/>
</dbReference>
<protein>
    <submittedName>
        <fullName evidence="2">Spectinomycin phosphotransferase</fullName>
    </submittedName>
</protein>
<dbReference type="Gene3D" id="1.10.510.10">
    <property type="entry name" value="Transferase(Phosphotransferase) domain 1"/>
    <property type="match status" value="1"/>
</dbReference>
<dbReference type="GO" id="GO:0016740">
    <property type="term" value="F:transferase activity"/>
    <property type="evidence" value="ECO:0007669"/>
    <property type="project" value="UniProtKB-KW"/>
</dbReference>
<dbReference type="EMBL" id="FMZE01000001">
    <property type="protein sequence ID" value="SDC20202.1"/>
    <property type="molecule type" value="Genomic_DNA"/>
</dbReference>
<dbReference type="KEGG" id="pmad:BAY61_12090"/>
<dbReference type="AlphaFoldDB" id="A0A222VP06"/>
<evidence type="ECO:0000259" key="1">
    <source>
        <dbReference type="Pfam" id="PF01636"/>
    </source>
</evidence>
<dbReference type="OrthoDB" id="236897at2"/>